<dbReference type="InterPro" id="IPR001626">
    <property type="entry name" value="ABC_TroCD"/>
</dbReference>
<dbReference type="InterPro" id="IPR037294">
    <property type="entry name" value="ABC_BtuC-like"/>
</dbReference>
<keyword evidence="5 7" id="KW-0472">Membrane</keyword>
<protein>
    <submittedName>
        <fullName evidence="8">Manganese transport system membrane protein mntB</fullName>
    </submittedName>
</protein>
<dbReference type="PANTHER" id="PTHR30477">
    <property type="entry name" value="ABC-TRANSPORTER METAL-BINDING PROTEIN"/>
    <property type="match status" value="1"/>
</dbReference>
<evidence type="ECO:0000256" key="3">
    <source>
        <dbReference type="ARBA" id="ARBA00022692"/>
    </source>
</evidence>
<keyword evidence="3 6" id="KW-0812">Transmembrane</keyword>
<evidence type="ECO:0000256" key="4">
    <source>
        <dbReference type="ARBA" id="ARBA00022989"/>
    </source>
</evidence>
<evidence type="ECO:0000256" key="5">
    <source>
        <dbReference type="ARBA" id="ARBA00023136"/>
    </source>
</evidence>
<keyword evidence="6" id="KW-0813">Transport</keyword>
<reference evidence="8" key="1">
    <citation type="submission" date="2019-05" db="EMBL/GenBank/DDBJ databases">
        <authorList>
            <consortium name="Pathogen Informatics"/>
        </authorList>
    </citation>
    <scope>NUCLEOTIDE SEQUENCE [LARGE SCALE GENOMIC DNA]</scope>
    <source>
        <strain evidence="8">NCTC12965</strain>
    </source>
</reference>
<dbReference type="AlphaFoldDB" id="A0A4U9WI85"/>
<sequence length="100" mass="11449">MLAALAMTLVRHVTRLREDAIIGLYFLHLFRVGLLIISLNPTSVNVQSIIFGNILGIADEDVLQVEIIIGVSLLILCLVWKTCWRYFSMKTTRYRSGFRH</sequence>
<evidence type="ECO:0000256" key="2">
    <source>
        <dbReference type="ARBA" id="ARBA00008034"/>
    </source>
</evidence>
<gene>
    <name evidence="8" type="primary">mntB_2</name>
    <name evidence="8" type="ORF">NCTC12965_07794</name>
</gene>
<evidence type="ECO:0000313" key="8">
    <source>
        <dbReference type="EMBL" id="VTR58746.1"/>
    </source>
</evidence>
<comment type="subcellular location">
    <subcellularLocation>
        <location evidence="6">Cell membrane</location>
        <topology evidence="6">Multi-pass membrane protein</topology>
    </subcellularLocation>
    <subcellularLocation>
        <location evidence="1">Membrane</location>
        <topology evidence="1">Multi-pass membrane protein</topology>
    </subcellularLocation>
</comment>
<dbReference type="GO" id="GO:0055085">
    <property type="term" value="P:transmembrane transport"/>
    <property type="evidence" value="ECO:0007669"/>
    <property type="project" value="InterPro"/>
</dbReference>
<dbReference type="Pfam" id="PF00950">
    <property type="entry name" value="ABC-3"/>
    <property type="match status" value="1"/>
</dbReference>
<feature type="transmembrane region" description="Helical" evidence="7">
    <location>
        <begin position="62"/>
        <end position="80"/>
    </location>
</feature>
<dbReference type="PANTHER" id="PTHR30477:SF13">
    <property type="entry name" value="IRON TRANSPORT SYSTEM MEMBRANE PROTEIN HI_0360-RELATED"/>
    <property type="match status" value="1"/>
</dbReference>
<evidence type="ECO:0000256" key="6">
    <source>
        <dbReference type="RuleBase" id="RU003943"/>
    </source>
</evidence>
<dbReference type="EMBL" id="CABEEZ010000154">
    <property type="protein sequence ID" value="VTR58746.1"/>
    <property type="molecule type" value="Genomic_DNA"/>
</dbReference>
<organism evidence="8">
    <name type="scientific">Serratia fonticola</name>
    <dbReference type="NCBI Taxonomy" id="47917"/>
    <lineage>
        <taxon>Bacteria</taxon>
        <taxon>Pseudomonadati</taxon>
        <taxon>Pseudomonadota</taxon>
        <taxon>Gammaproteobacteria</taxon>
        <taxon>Enterobacterales</taxon>
        <taxon>Yersiniaceae</taxon>
        <taxon>Serratia</taxon>
    </lineage>
</organism>
<keyword evidence="4 7" id="KW-1133">Transmembrane helix</keyword>
<comment type="similarity">
    <text evidence="2 6">Belongs to the ABC-3 integral membrane protein family.</text>
</comment>
<accession>A0A4U9WI85</accession>
<proteinExistence type="inferred from homology"/>
<dbReference type="GO" id="GO:0010043">
    <property type="term" value="P:response to zinc ion"/>
    <property type="evidence" value="ECO:0007669"/>
    <property type="project" value="TreeGrafter"/>
</dbReference>
<evidence type="ECO:0000256" key="1">
    <source>
        <dbReference type="ARBA" id="ARBA00004141"/>
    </source>
</evidence>
<name>A0A4U9WI85_SERFO</name>
<feature type="transmembrane region" description="Helical" evidence="7">
    <location>
        <begin position="21"/>
        <end position="42"/>
    </location>
</feature>
<dbReference type="SUPFAM" id="SSF81345">
    <property type="entry name" value="ABC transporter involved in vitamin B12 uptake, BtuC"/>
    <property type="match status" value="1"/>
</dbReference>
<evidence type="ECO:0000256" key="7">
    <source>
        <dbReference type="SAM" id="Phobius"/>
    </source>
</evidence>
<dbReference type="GO" id="GO:0043190">
    <property type="term" value="C:ATP-binding cassette (ABC) transporter complex"/>
    <property type="evidence" value="ECO:0007669"/>
    <property type="project" value="InterPro"/>
</dbReference>